<feature type="compositionally biased region" description="Low complexity" evidence="1">
    <location>
        <begin position="78"/>
        <end position="96"/>
    </location>
</feature>
<accession>A0A1C7LZ05</accession>
<evidence type="ECO:0000256" key="1">
    <source>
        <dbReference type="SAM" id="MobiDB-lite"/>
    </source>
</evidence>
<feature type="region of interest" description="Disordered" evidence="1">
    <location>
        <begin position="73"/>
        <end position="119"/>
    </location>
</feature>
<gene>
    <name evidence="2" type="ORF">A0H81_10057</name>
</gene>
<dbReference type="EMBL" id="LUGG01000015">
    <property type="protein sequence ID" value="OBZ69698.1"/>
    <property type="molecule type" value="Genomic_DNA"/>
</dbReference>
<protein>
    <submittedName>
        <fullName evidence="2">Uncharacterized protein</fullName>
    </submittedName>
</protein>
<dbReference type="AlphaFoldDB" id="A0A1C7LZ05"/>
<feature type="region of interest" description="Disordered" evidence="1">
    <location>
        <begin position="1"/>
        <end position="55"/>
    </location>
</feature>
<reference evidence="2 3" key="1">
    <citation type="submission" date="2016-03" db="EMBL/GenBank/DDBJ databases">
        <title>Whole genome sequencing of Grifola frondosa 9006-11.</title>
        <authorList>
            <person name="Min B."/>
            <person name="Park H."/>
            <person name="Kim J.-G."/>
            <person name="Cho H."/>
            <person name="Oh Y.-L."/>
            <person name="Kong W.-S."/>
            <person name="Choi I.-G."/>
        </authorList>
    </citation>
    <scope>NUCLEOTIDE SEQUENCE [LARGE SCALE GENOMIC DNA]</scope>
    <source>
        <strain evidence="2 3">9006-11</strain>
    </source>
</reference>
<sequence length="138" mass="14784">MTEDGMKTAAGNSVEKPMQAAAGASQSALDREPASCPAQEPFSFSDKRLSLPPPRIDAGHEVLRAILGSVRRLPRAQRAPSTSGIASSSSRPIGRPWRPTEVEMAPGGEGRHVPPISQRGCGPGEIHLYHRLPLPTWF</sequence>
<evidence type="ECO:0000313" key="3">
    <source>
        <dbReference type="Proteomes" id="UP000092993"/>
    </source>
</evidence>
<evidence type="ECO:0000313" key="2">
    <source>
        <dbReference type="EMBL" id="OBZ69698.1"/>
    </source>
</evidence>
<organism evidence="2 3">
    <name type="scientific">Grifola frondosa</name>
    <name type="common">Maitake</name>
    <name type="synonym">Polyporus frondosus</name>
    <dbReference type="NCBI Taxonomy" id="5627"/>
    <lineage>
        <taxon>Eukaryota</taxon>
        <taxon>Fungi</taxon>
        <taxon>Dikarya</taxon>
        <taxon>Basidiomycota</taxon>
        <taxon>Agaricomycotina</taxon>
        <taxon>Agaricomycetes</taxon>
        <taxon>Polyporales</taxon>
        <taxon>Grifolaceae</taxon>
        <taxon>Grifola</taxon>
    </lineage>
</organism>
<keyword evidence="3" id="KW-1185">Reference proteome</keyword>
<proteinExistence type="predicted"/>
<comment type="caution">
    <text evidence="2">The sequence shown here is derived from an EMBL/GenBank/DDBJ whole genome shotgun (WGS) entry which is preliminary data.</text>
</comment>
<name>A0A1C7LZ05_GRIFR</name>
<dbReference type="Proteomes" id="UP000092993">
    <property type="component" value="Unassembled WGS sequence"/>
</dbReference>